<dbReference type="RefSeq" id="WP_275845532.1">
    <property type="nucleotide sequence ID" value="NZ_CP135996.1"/>
</dbReference>
<dbReference type="GO" id="GO:0046872">
    <property type="term" value="F:metal ion binding"/>
    <property type="evidence" value="ECO:0007669"/>
    <property type="project" value="UniProtKB-KW"/>
</dbReference>
<dbReference type="Pfam" id="PF02748">
    <property type="entry name" value="PyrI_C"/>
    <property type="match status" value="1"/>
</dbReference>
<dbReference type="InterPro" id="IPR002801">
    <property type="entry name" value="Asp_carbamoylTrfase_reg"/>
</dbReference>
<evidence type="ECO:0000256" key="2">
    <source>
        <dbReference type="ARBA" id="ARBA00022833"/>
    </source>
</evidence>
<dbReference type="AlphaFoldDB" id="A0AA97DD38"/>
<reference evidence="7" key="3">
    <citation type="submission" date="2024-06" db="EMBL/GenBank/DDBJ databases">
        <authorList>
            <person name="Zeng C."/>
        </authorList>
    </citation>
    <scope>NUCLEOTIDE SEQUENCE [LARGE SCALE GENOMIC DNA]</scope>
    <source>
        <strain evidence="7">ZCY20-5</strain>
    </source>
</reference>
<dbReference type="InterPro" id="IPR020545">
    <property type="entry name" value="Asp_carbamoyltransf_reg_N"/>
</dbReference>
<feature type="domain" description="Aspartate carbamoyltransferase regulatory subunit N-terminal" evidence="4">
    <location>
        <begin position="2"/>
        <end position="90"/>
    </location>
</feature>
<gene>
    <name evidence="6" type="ORF">PXC00_05165</name>
</gene>
<accession>A0AA97DD38</accession>
<dbReference type="Gene3D" id="3.30.70.140">
    <property type="entry name" value="Aspartate carbamoyltransferase regulatory subunit, N-terminal domain"/>
    <property type="match status" value="1"/>
</dbReference>
<dbReference type="InterPro" id="IPR036793">
    <property type="entry name" value="Asp_carbatrfase_reg_N_sf"/>
</dbReference>
<evidence type="ECO:0000259" key="4">
    <source>
        <dbReference type="Pfam" id="PF01948"/>
    </source>
</evidence>
<keyword evidence="7" id="KW-1185">Reference proteome</keyword>
<keyword evidence="2" id="KW-0862">Zinc</keyword>
<reference evidence="6 7" key="2">
    <citation type="submission" date="2024-06" db="EMBL/GenBank/DDBJ databases">
        <title>Caproicibacterium argilliputei sp. nov, a novel caproic acid producing anaerobic bacterium isolated from pit mud.</title>
        <authorList>
            <person name="Xia S."/>
        </authorList>
    </citation>
    <scope>NUCLEOTIDE SEQUENCE [LARGE SCALE GENOMIC DNA]</scope>
    <source>
        <strain evidence="6 7">ZCY20-5</strain>
    </source>
</reference>
<dbReference type="Gene3D" id="2.30.30.20">
    <property type="entry name" value="Aspartate carbamoyltransferase regulatory subunit, C-terminal domain"/>
    <property type="match status" value="1"/>
</dbReference>
<dbReference type="NCBIfam" id="NF002063">
    <property type="entry name" value="PRK00893.1-3"/>
    <property type="match status" value="1"/>
</dbReference>
<dbReference type="KEGG" id="carl:PXC00_05165"/>
<keyword evidence="1" id="KW-0479">Metal-binding</keyword>
<dbReference type="EMBL" id="CP135996">
    <property type="protein sequence ID" value="WOC33261.1"/>
    <property type="molecule type" value="Genomic_DNA"/>
</dbReference>
<feature type="domain" description="Aspartate carbamoyltransferase regulatory subunit C-terminal" evidence="5">
    <location>
        <begin position="96"/>
        <end position="140"/>
    </location>
</feature>
<dbReference type="Pfam" id="PF01948">
    <property type="entry name" value="PyrI"/>
    <property type="match status" value="1"/>
</dbReference>
<dbReference type="InterPro" id="IPR036792">
    <property type="entry name" value="Asp_carbatrfase_reg_C_sf"/>
</dbReference>
<dbReference type="InterPro" id="IPR020542">
    <property type="entry name" value="Asp_carbamoyltrfase_reg_C"/>
</dbReference>
<dbReference type="PANTHER" id="PTHR35805">
    <property type="entry name" value="ASPARTATE CARBAMOYLTRANSFERASE REGULATORY CHAIN"/>
    <property type="match status" value="1"/>
</dbReference>
<proteinExistence type="predicted"/>
<dbReference type="SUPFAM" id="SSF57825">
    <property type="entry name" value="Aspartate carbamoyltransferase, Regulatory-chain, C-terminal domain"/>
    <property type="match status" value="1"/>
</dbReference>
<dbReference type="GO" id="GO:0006221">
    <property type="term" value="P:pyrimidine nucleotide biosynthetic process"/>
    <property type="evidence" value="ECO:0007669"/>
    <property type="project" value="UniProtKB-KW"/>
</dbReference>
<reference evidence="7" key="1">
    <citation type="submission" date="2024-06" db="EMBL/GenBank/DDBJ databases">
        <title>Caproicibacterium argilliputei sp. nov, a novel caproic acid producing anaerobic bacterium isolated from pit mud.</title>
        <authorList>
            <person name="Zeng C."/>
        </authorList>
    </citation>
    <scope>NUCLEOTIDE SEQUENCE [LARGE SCALE GENOMIC DNA]</scope>
    <source>
        <strain evidence="7">ZCY20-5</strain>
    </source>
</reference>
<protein>
    <submittedName>
        <fullName evidence="6">Aspartate carbamoyltransferase regulatory subunit</fullName>
    </submittedName>
</protein>
<evidence type="ECO:0000256" key="1">
    <source>
        <dbReference type="ARBA" id="ARBA00022723"/>
    </source>
</evidence>
<keyword evidence="3" id="KW-0665">Pyrimidine biosynthesis</keyword>
<organism evidence="6 7">
    <name type="scientific">Caproicibacterium argilliputei</name>
    <dbReference type="NCBI Taxonomy" id="3030016"/>
    <lineage>
        <taxon>Bacteria</taxon>
        <taxon>Bacillati</taxon>
        <taxon>Bacillota</taxon>
        <taxon>Clostridia</taxon>
        <taxon>Eubacteriales</taxon>
        <taxon>Oscillospiraceae</taxon>
        <taxon>Caproicibacterium</taxon>
    </lineage>
</organism>
<evidence type="ECO:0000313" key="7">
    <source>
        <dbReference type="Proteomes" id="UP001300604"/>
    </source>
</evidence>
<sequence>MLNIDSLQTGIVIDHIEAGTSMRIYDLLNLEKLDCCVAVIKNARSTKFGRKDIIKIEGKVDMDLDVLGFLDPNITVDFIENGCIVRKTDLALPAYIKNVLKCKNPRCITTIEEGVDQVFKLCDAKTRRYRCIYCEQEYERPHN</sequence>
<dbReference type="SUPFAM" id="SSF54893">
    <property type="entry name" value="Aspartate carbamoyltransferase, Regulatory-chain, N-terminal domain"/>
    <property type="match status" value="1"/>
</dbReference>
<evidence type="ECO:0000259" key="5">
    <source>
        <dbReference type="Pfam" id="PF02748"/>
    </source>
</evidence>
<dbReference type="PANTHER" id="PTHR35805:SF1">
    <property type="entry name" value="ASPARTATE CARBAMOYLTRANSFERASE REGULATORY CHAIN"/>
    <property type="match status" value="1"/>
</dbReference>
<dbReference type="GO" id="GO:0009347">
    <property type="term" value="C:aspartate carbamoyltransferase complex"/>
    <property type="evidence" value="ECO:0007669"/>
    <property type="project" value="InterPro"/>
</dbReference>
<name>A0AA97DD38_9FIRM</name>
<dbReference type="GO" id="GO:0006207">
    <property type="term" value="P:'de novo' pyrimidine nucleobase biosynthetic process"/>
    <property type="evidence" value="ECO:0007669"/>
    <property type="project" value="InterPro"/>
</dbReference>
<evidence type="ECO:0000313" key="6">
    <source>
        <dbReference type="EMBL" id="WOC33261.1"/>
    </source>
</evidence>
<evidence type="ECO:0000256" key="3">
    <source>
        <dbReference type="ARBA" id="ARBA00022975"/>
    </source>
</evidence>
<dbReference type="Proteomes" id="UP001300604">
    <property type="component" value="Chromosome"/>
</dbReference>